<dbReference type="Proteomes" id="UP000249402">
    <property type="component" value="Unassembled WGS sequence"/>
</dbReference>
<feature type="compositionally biased region" description="Basic and acidic residues" evidence="1">
    <location>
        <begin position="237"/>
        <end position="250"/>
    </location>
</feature>
<sequence length="757" mass="83864">MAYRSDPALLQYVRFHGIASDYFALDPLELIDKTYETAPDALQLSEDTLAPIRVQLEHSQQLVEHQIFHEKLDIRKESVRFLSSVLHITNSDIVDDCWARVLPKWDRYDGLKLETPVFNSEDDTSLRLSSEPLRYSHADYALRPLEELPSYHNVNPPGNIVHDANTIGNNTMHEKLYCSKAALLLIQNVRHNGIRPLSDIENLFQTPLDASLCHPASLFLLPLDDDCFSCTSPSSIPEDKDLSSHIDSNSRDIPSSGDIETLPSENCFKPDCTGFRAFPQLDDHPAQKQAANDPSLVEATPGRHQSYEQSQNDETSDADVSLDCGRGSHLHAKQDNLATTSPSSELSQITYTEIMDDIATSDCFPYESPIVIRTPPRPSYSPISSACSSRCQEQDILESPRPLSQTDHQASVCEARLGCSFSDEPLSITSCIPETPRMLKASNDLKSQCLTRKRKLDNSQSDHPSEKNSGLETMASSKCSNTRHPRTSFSTSLGSLSRFMETRGQSTRQEETAQSPYFARNINPDIGVRRHDNAVHTESANNQLSPDNSYNQPQSISSDPTTRIPRCQNGTHVRLILSLSTSLLKSHLRVIHCLESIKPPPSLVYRDSDMDIRTQVRGSQTQSTGSAKTEDEADIIITPATGILLTNSQATTQLFLPGHKPRNSSNIKSINSPLRERVFLLAGKHEHLYVLVAHCSGPTTNLPNSELTIDKNILSCIIAFTAFCNSISSSNVHPLVIPSSPDAIAGWILALANKSIH</sequence>
<keyword evidence="4" id="KW-1185">Reference proteome</keyword>
<evidence type="ECO:0000256" key="1">
    <source>
        <dbReference type="SAM" id="MobiDB-lite"/>
    </source>
</evidence>
<gene>
    <name evidence="3" type="ORF">BO80DRAFT_474001</name>
</gene>
<feature type="compositionally biased region" description="Polar residues" evidence="1">
    <location>
        <begin position="503"/>
        <end position="515"/>
    </location>
</feature>
<dbReference type="GeneID" id="37228044"/>
<feature type="domain" description="DUF7102" evidence="2">
    <location>
        <begin position="577"/>
        <end position="755"/>
    </location>
</feature>
<reference evidence="3 4" key="1">
    <citation type="submission" date="2018-02" db="EMBL/GenBank/DDBJ databases">
        <title>The genomes of Aspergillus section Nigri reveals drivers in fungal speciation.</title>
        <authorList>
            <consortium name="DOE Joint Genome Institute"/>
            <person name="Vesth T.C."/>
            <person name="Nybo J."/>
            <person name="Theobald S."/>
            <person name="Brandl J."/>
            <person name="Frisvad J.C."/>
            <person name="Nielsen K.F."/>
            <person name="Lyhne E.K."/>
            <person name="Kogle M.E."/>
            <person name="Kuo A."/>
            <person name="Riley R."/>
            <person name="Clum A."/>
            <person name="Nolan M."/>
            <person name="Lipzen A."/>
            <person name="Salamov A."/>
            <person name="Henrissat B."/>
            <person name="Wiebenga A."/>
            <person name="De vries R.P."/>
            <person name="Grigoriev I.V."/>
            <person name="Mortensen U.H."/>
            <person name="Andersen M.R."/>
            <person name="Baker S.E."/>
        </authorList>
    </citation>
    <scope>NUCLEOTIDE SEQUENCE [LARGE SCALE GENOMIC DNA]</scope>
    <source>
        <strain evidence="3 4">CBS 121593</strain>
    </source>
</reference>
<evidence type="ECO:0000313" key="4">
    <source>
        <dbReference type="Proteomes" id="UP000249402"/>
    </source>
</evidence>
<feature type="region of interest" description="Disordered" evidence="1">
    <location>
        <begin position="539"/>
        <end position="565"/>
    </location>
</feature>
<feature type="compositionally biased region" description="Polar residues" evidence="1">
    <location>
        <begin position="458"/>
        <end position="480"/>
    </location>
</feature>
<feature type="compositionally biased region" description="Polar residues" evidence="1">
    <location>
        <begin position="539"/>
        <end position="561"/>
    </location>
</feature>
<dbReference type="InterPro" id="IPR055528">
    <property type="entry name" value="DUF7102"/>
</dbReference>
<evidence type="ECO:0000313" key="3">
    <source>
        <dbReference type="EMBL" id="RAL01264.1"/>
    </source>
</evidence>
<dbReference type="Pfam" id="PF23394">
    <property type="entry name" value="DUF7102"/>
    <property type="match status" value="1"/>
</dbReference>
<evidence type="ECO:0000259" key="2">
    <source>
        <dbReference type="Pfam" id="PF23394"/>
    </source>
</evidence>
<protein>
    <recommendedName>
        <fullName evidence="2">DUF7102 domain-containing protein</fullName>
    </recommendedName>
</protein>
<dbReference type="EMBL" id="KZ824436">
    <property type="protein sequence ID" value="RAL01264.1"/>
    <property type="molecule type" value="Genomic_DNA"/>
</dbReference>
<dbReference type="AlphaFoldDB" id="A0A395H4W2"/>
<feature type="region of interest" description="Disordered" evidence="1">
    <location>
        <begin position="285"/>
        <end position="327"/>
    </location>
</feature>
<name>A0A395H4W2_9EURO</name>
<feature type="region of interest" description="Disordered" evidence="1">
    <location>
        <begin position="452"/>
        <end position="515"/>
    </location>
</feature>
<feature type="region of interest" description="Disordered" evidence="1">
    <location>
        <begin position="235"/>
        <end position="263"/>
    </location>
</feature>
<accession>A0A395H4W2</accession>
<proteinExistence type="predicted"/>
<dbReference type="RefSeq" id="XP_025575591.1">
    <property type="nucleotide sequence ID" value="XM_025723179.1"/>
</dbReference>
<organism evidence="3 4">
    <name type="scientific">Aspergillus ibericus CBS 121593</name>
    <dbReference type="NCBI Taxonomy" id="1448316"/>
    <lineage>
        <taxon>Eukaryota</taxon>
        <taxon>Fungi</taxon>
        <taxon>Dikarya</taxon>
        <taxon>Ascomycota</taxon>
        <taxon>Pezizomycotina</taxon>
        <taxon>Eurotiomycetes</taxon>
        <taxon>Eurotiomycetidae</taxon>
        <taxon>Eurotiales</taxon>
        <taxon>Aspergillaceae</taxon>
        <taxon>Aspergillus</taxon>
        <taxon>Aspergillus subgen. Circumdati</taxon>
    </lineage>
</organism>
<dbReference type="VEuPathDB" id="FungiDB:BO80DRAFT_474001"/>
<dbReference type="OrthoDB" id="3647246at2759"/>